<dbReference type="GO" id="GO:0006260">
    <property type="term" value="P:DNA replication"/>
    <property type="evidence" value="ECO:0007669"/>
    <property type="project" value="InterPro"/>
</dbReference>
<dbReference type="AlphaFoldDB" id="A0A1Y1IQ83"/>
<dbReference type="EMBL" id="DF238106">
    <property type="protein sequence ID" value="GAQ92823.1"/>
    <property type="molecule type" value="Genomic_DNA"/>
</dbReference>
<feature type="domain" description="Replication origin-binding protein" evidence="2">
    <location>
        <begin position="294"/>
        <end position="402"/>
    </location>
</feature>
<name>A0A1Y1IQ83_KLENI</name>
<reference evidence="3 4" key="1">
    <citation type="journal article" date="2014" name="Nat. Commun.">
        <title>Klebsormidium flaccidum genome reveals primary factors for plant terrestrial adaptation.</title>
        <authorList>
            <person name="Hori K."/>
            <person name="Maruyama F."/>
            <person name="Fujisawa T."/>
            <person name="Togashi T."/>
            <person name="Yamamoto N."/>
            <person name="Seo M."/>
            <person name="Sato S."/>
            <person name="Yamada T."/>
            <person name="Mori H."/>
            <person name="Tajima N."/>
            <person name="Moriyama T."/>
            <person name="Ikeuchi M."/>
            <person name="Watanabe M."/>
            <person name="Wada H."/>
            <person name="Kobayashi K."/>
            <person name="Saito M."/>
            <person name="Masuda T."/>
            <person name="Sasaki-Sekimoto Y."/>
            <person name="Mashiguchi K."/>
            <person name="Awai K."/>
            <person name="Shimojima M."/>
            <person name="Masuda S."/>
            <person name="Iwai M."/>
            <person name="Nobusawa T."/>
            <person name="Narise T."/>
            <person name="Kondo S."/>
            <person name="Saito H."/>
            <person name="Sato R."/>
            <person name="Murakawa M."/>
            <person name="Ihara Y."/>
            <person name="Oshima-Yamada Y."/>
            <person name="Ohtaka K."/>
            <person name="Satoh M."/>
            <person name="Sonobe K."/>
            <person name="Ishii M."/>
            <person name="Ohtani R."/>
            <person name="Kanamori-Sato M."/>
            <person name="Honoki R."/>
            <person name="Miyazaki D."/>
            <person name="Mochizuki H."/>
            <person name="Umetsu J."/>
            <person name="Higashi K."/>
            <person name="Shibata D."/>
            <person name="Kamiya Y."/>
            <person name="Sato N."/>
            <person name="Nakamura Y."/>
            <person name="Tabata S."/>
            <person name="Ida S."/>
            <person name="Kurokawa K."/>
            <person name="Ohta H."/>
        </authorList>
    </citation>
    <scope>NUCLEOTIDE SEQUENCE [LARGE SCALE GENOMIC DNA]</scope>
    <source>
        <strain evidence="3 4">NIES-2285</strain>
    </source>
</reference>
<keyword evidence="4" id="KW-1185">Reference proteome</keyword>
<evidence type="ECO:0000313" key="4">
    <source>
        <dbReference type="Proteomes" id="UP000054558"/>
    </source>
</evidence>
<dbReference type="GO" id="GO:0005524">
    <property type="term" value="F:ATP binding"/>
    <property type="evidence" value="ECO:0007669"/>
    <property type="project" value="InterPro"/>
</dbReference>
<dbReference type="Proteomes" id="UP000054558">
    <property type="component" value="Unassembled WGS sequence"/>
</dbReference>
<evidence type="ECO:0000256" key="1">
    <source>
        <dbReference type="SAM" id="MobiDB-lite"/>
    </source>
</evidence>
<dbReference type="Pfam" id="PF02399">
    <property type="entry name" value="Herpes_ori_bp"/>
    <property type="match status" value="1"/>
</dbReference>
<dbReference type="GO" id="GO:0003688">
    <property type="term" value="F:DNA replication origin binding"/>
    <property type="evidence" value="ECO:0007669"/>
    <property type="project" value="InterPro"/>
</dbReference>
<dbReference type="InterPro" id="IPR003450">
    <property type="entry name" value="Replication_origin-bd"/>
</dbReference>
<organism evidence="3 4">
    <name type="scientific">Klebsormidium nitens</name>
    <name type="common">Green alga</name>
    <name type="synonym">Ulothrix nitens</name>
    <dbReference type="NCBI Taxonomy" id="105231"/>
    <lineage>
        <taxon>Eukaryota</taxon>
        <taxon>Viridiplantae</taxon>
        <taxon>Streptophyta</taxon>
        <taxon>Klebsormidiophyceae</taxon>
        <taxon>Klebsormidiales</taxon>
        <taxon>Klebsormidiaceae</taxon>
        <taxon>Klebsormidium</taxon>
    </lineage>
</organism>
<feature type="region of interest" description="Disordered" evidence="1">
    <location>
        <begin position="179"/>
        <end position="239"/>
    </location>
</feature>
<accession>A0A1Y1IQ83</accession>
<dbReference type="InterPro" id="IPR027417">
    <property type="entry name" value="P-loop_NTPase"/>
</dbReference>
<evidence type="ECO:0000259" key="2">
    <source>
        <dbReference type="Pfam" id="PF02399"/>
    </source>
</evidence>
<dbReference type="SUPFAM" id="SSF52540">
    <property type="entry name" value="P-loop containing nucleoside triphosphate hydrolases"/>
    <property type="match status" value="1"/>
</dbReference>
<sequence length="406" mass="45381">MPPGAFIASQDVNAGGSKMYSAFKSTQAFEEYTARMAADCRTPHLYEILLASEASWLYSDLDYTLRANDPQEFLERRQHLHHLFEHFCTHIMQLPPGLLQPPEVAASHGALSHGLYKCSVHEVWKGVYFSDLEARTEFKTAFSHFLDHPPAELARSAEFIGYMKPDSGLKREKIWDDSVSRGTETGAPSAQANSEARASSARTRVAQSMSPTTSSVFANSKNWRARTRSTSDRCKSTTQRQEWVAHRVARRMAVSAIDRSPGIERLCSLERSLCWTEEYSLPSEMRPYPTVKIHPETLRTLLVRANKGVGKSKAGSTYLVEMLGKNPSASCVVIASNVALADKHLEELHRAGLTDFVLYSDVEPWAIEDERVVICISSMPRLSSLDKDIVYMDEMDVTLGNLTPTS</sequence>
<protein>
    <submittedName>
        <fullName evidence="3">DNA replication origin-binding protein</fullName>
    </submittedName>
</protein>
<proteinExistence type="predicted"/>
<gene>
    <name evidence="3" type="ORF">KFL_011570010</name>
</gene>
<feature type="compositionally biased region" description="Polar residues" evidence="1">
    <location>
        <begin position="180"/>
        <end position="222"/>
    </location>
</feature>
<evidence type="ECO:0000313" key="3">
    <source>
        <dbReference type="EMBL" id="GAQ92823.1"/>
    </source>
</evidence>